<evidence type="ECO:0000313" key="1">
    <source>
        <dbReference type="EMBL" id="CAB4175762.1"/>
    </source>
</evidence>
<sequence>MKYLICIVFLFLYACDDRYRYFCQDPKNFPAKRCQRPDCLFTQDCPDYLVAPVLEKQVVQPPQVPSESASNPRGN</sequence>
<dbReference type="PROSITE" id="PS51257">
    <property type="entry name" value="PROKAR_LIPOPROTEIN"/>
    <property type="match status" value="1"/>
</dbReference>
<name>A0A6J5PXA2_9CAUD</name>
<evidence type="ECO:0008006" key="2">
    <source>
        <dbReference type="Google" id="ProtNLM"/>
    </source>
</evidence>
<proteinExistence type="predicted"/>
<organism evidence="1">
    <name type="scientific">uncultured Caudovirales phage</name>
    <dbReference type="NCBI Taxonomy" id="2100421"/>
    <lineage>
        <taxon>Viruses</taxon>
        <taxon>Duplodnaviria</taxon>
        <taxon>Heunggongvirae</taxon>
        <taxon>Uroviricota</taxon>
        <taxon>Caudoviricetes</taxon>
        <taxon>Peduoviridae</taxon>
        <taxon>Maltschvirus</taxon>
        <taxon>Maltschvirus maltsch</taxon>
    </lineage>
</organism>
<dbReference type="EMBL" id="LR796927">
    <property type="protein sequence ID" value="CAB4175762.1"/>
    <property type="molecule type" value="Genomic_DNA"/>
</dbReference>
<accession>A0A6J5PXA2</accession>
<reference evidence="1" key="1">
    <citation type="submission" date="2020-05" db="EMBL/GenBank/DDBJ databases">
        <authorList>
            <person name="Chiriac C."/>
            <person name="Salcher M."/>
            <person name="Ghai R."/>
            <person name="Kavagutti S V."/>
        </authorList>
    </citation>
    <scope>NUCLEOTIDE SEQUENCE</scope>
</reference>
<gene>
    <name evidence="1" type="ORF">UFOVP996_4</name>
</gene>
<protein>
    <recommendedName>
        <fullName evidence="2">Lipoprotein</fullName>
    </recommendedName>
</protein>